<organism evidence="1 2">
    <name type="scientific">Pluteus cervinus</name>
    <dbReference type="NCBI Taxonomy" id="181527"/>
    <lineage>
        <taxon>Eukaryota</taxon>
        <taxon>Fungi</taxon>
        <taxon>Dikarya</taxon>
        <taxon>Basidiomycota</taxon>
        <taxon>Agaricomycotina</taxon>
        <taxon>Agaricomycetes</taxon>
        <taxon>Agaricomycetidae</taxon>
        <taxon>Agaricales</taxon>
        <taxon>Pluteineae</taxon>
        <taxon>Pluteaceae</taxon>
        <taxon>Pluteus</taxon>
    </lineage>
</organism>
<keyword evidence="2" id="KW-1185">Reference proteome</keyword>
<sequence>MFGFTMGNSGASPDPGNVNCRCPDRPRDDNVGLPTVRLFRQTPSPLVSQPPPSQTGRPLAHRARKRNDKHPDYPDHRPAPRTPPVRLPCTCPASSAVVSPAWGFFLGPFFLGADFAPLRAFYVFPRPPTERSSAPQAAPAYAESSDTPRPLPAPPLPLARATPRNATAETPFFFVFRDFLVPATSGMLLVVSGMLPVVSGMLPVVSGMLGGNNGIPSSGNIKFNLCLISLLFSIMVGNTPTTGRPATRSTTSKQKRGRTSSDDEDGNGSSGGGGNDGDGESNVGGGGSAKGSKKARPNEPPKSRKAKAKAKAKAKPKYVPV</sequence>
<name>A0ACD2ZXS1_9AGAR</name>
<evidence type="ECO:0000313" key="1">
    <source>
        <dbReference type="EMBL" id="TFK58206.1"/>
    </source>
</evidence>
<proteinExistence type="predicted"/>
<reference evidence="1 2" key="1">
    <citation type="journal article" date="2019" name="Nat. Ecol. Evol.">
        <title>Megaphylogeny resolves global patterns of mushroom evolution.</title>
        <authorList>
            <person name="Varga T."/>
            <person name="Krizsan K."/>
            <person name="Foldi C."/>
            <person name="Dima B."/>
            <person name="Sanchez-Garcia M."/>
            <person name="Sanchez-Ramirez S."/>
            <person name="Szollosi G.J."/>
            <person name="Szarkandi J.G."/>
            <person name="Papp V."/>
            <person name="Albert L."/>
            <person name="Andreopoulos W."/>
            <person name="Angelini C."/>
            <person name="Antonin V."/>
            <person name="Barry K.W."/>
            <person name="Bougher N.L."/>
            <person name="Buchanan P."/>
            <person name="Buyck B."/>
            <person name="Bense V."/>
            <person name="Catcheside P."/>
            <person name="Chovatia M."/>
            <person name="Cooper J."/>
            <person name="Damon W."/>
            <person name="Desjardin D."/>
            <person name="Finy P."/>
            <person name="Geml J."/>
            <person name="Haridas S."/>
            <person name="Hughes K."/>
            <person name="Justo A."/>
            <person name="Karasinski D."/>
            <person name="Kautmanova I."/>
            <person name="Kiss B."/>
            <person name="Kocsube S."/>
            <person name="Kotiranta H."/>
            <person name="LaButti K.M."/>
            <person name="Lechner B.E."/>
            <person name="Liimatainen K."/>
            <person name="Lipzen A."/>
            <person name="Lukacs Z."/>
            <person name="Mihaltcheva S."/>
            <person name="Morgado L.N."/>
            <person name="Niskanen T."/>
            <person name="Noordeloos M.E."/>
            <person name="Ohm R.A."/>
            <person name="Ortiz-Santana B."/>
            <person name="Ovrebo C."/>
            <person name="Racz N."/>
            <person name="Riley R."/>
            <person name="Savchenko A."/>
            <person name="Shiryaev A."/>
            <person name="Soop K."/>
            <person name="Spirin V."/>
            <person name="Szebenyi C."/>
            <person name="Tomsovsky M."/>
            <person name="Tulloss R.E."/>
            <person name="Uehling J."/>
            <person name="Grigoriev I.V."/>
            <person name="Vagvolgyi C."/>
            <person name="Papp T."/>
            <person name="Martin F.M."/>
            <person name="Miettinen O."/>
            <person name="Hibbett D.S."/>
            <person name="Nagy L.G."/>
        </authorList>
    </citation>
    <scope>NUCLEOTIDE SEQUENCE [LARGE SCALE GENOMIC DNA]</scope>
    <source>
        <strain evidence="1 2">NL-1719</strain>
    </source>
</reference>
<gene>
    <name evidence="1" type="ORF">BDN72DRAFT_915410</name>
</gene>
<dbReference type="EMBL" id="ML209544">
    <property type="protein sequence ID" value="TFK58206.1"/>
    <property type="molecule type" value="Genomic_DNA"/>
</dbReference>
<feature type="non-terminal residue" evidence="1">
    <location>
        <position position="321"/>
    </location>
</feature>
<accession>A0ACD2ZXS1</accession>
<dbReference type="Proteomes" id="UP000308600">
    <property type="component" value="Unassembled WGS sequence"/>
</dbReference>
<protein>
    <submittedName>
        <fullName evidence="1">Uncharacterized protein</fullName>
    </submittedName>
</protein>
<evidence type="ECO:0000313" key="2">
    <source>
        <dbReference type="Proteomes" id="UP000308600"/>
    </source>
</evidence>